<evidence type="ECO:0000313" key="2">
    <source>
        <dbReference type="Proteomes" id="UP000775547"/>
    </source>
</evidence>
<dbReference type="OrthoDB" id="3063211at2759"/>
<dbReference type="Proteomes" id="UP000775547">
    <property type="component" value="Unassembled WGS sequence"/>
</dbReference>
<comment type="caution">
    <text evidence="1">The sequence shown here is derived from an EMBL/GenBank/DDBJ whole genome shotgun (WGS) entry which is preliminary data.</text>
</comment>
<proteinExistence type="predicted"/>
<reference evidence="1" key="1">
    <citation type="submission" date="2020-07" db="EMBL/GenBank/DDBJ databases">
        <authorList>
            <person name="Nieuwenhuis M."/>
            <person name="Van De Peppel L.J.J."/>
        </authorList>
    </citation>
    <scope>NUCLEOTIDE SEQUENCE</scope>
    <source>
        <strain evidence="1">AP01</strain>
        <tissue evidence="1">Mycelium</tissue>
    </source>
</reference>
<name>A0A9P7K222_9AGAR</name>
<sequence length="128" mass="14741">MGNLLIFLRKDKVLGRLMDYDHAKRALTLIDIPTTQHKKGAISWIRSGLAEEHEPQLLLTEEAVVEASRYFVQGQLGLVAIYAAATYHMRNPSRKSSEEISKEDLGWNHEDIKWPDFSRREARKGHRS</sequence>
<feature type="non-terminal residue" evidence="1">
    <location>
        <position position="1"/>
    </location>
</feature>
<protein>
    <submittedName>
        <fullName evidence="1">Uncharacterized protein</fullName>
    </submittedName>
</protein>
<keyword evidence="2" id="KW-1185">Reference proteome</keyword>
<accession>A0A9P7K222</accession>
<reference evidence="1" key="2">
    <citation type="submission" date="2021-10" db="EMBL/GenBank/DDBJ databases">
        <title>Phylogenomics reveals ancestral predisposition of the termite-cultivated fungus Termitomyces towards a domesticated lifestyle.</title>
        <authorList>
            <person name="Auxier B."/>
            <person name="Grum-Grzhimaylo A."/>
            <person name="Cardenas M.E."/>
            <person name="Lodge J.D."/>
            <person name="Laessoe T."/>
            <person name="Pedersen O."/>
            <person name="Smith M.E."/>
            <person name="Kuyper T.W."/>
            <person name="Franco-Molano E.A."/>
            <person name="Baroni T.J."/>
            <person name="Aanen D.K."/>
        </authorList>
    </citation>
    <scope>NUCLEOTIDE SEQUENCE</scope>
    <source>
        <strain evidence="1">AP01</strain>
        <tissue evidence="1">Mycelium</tissue>
    </source>
</reference>
<dbReference type="AlphaFoldDB" id="A0A9P7K222"/>
<gene>
    <name evidence="1" type="ORF">DXG03_006809</name>
</gene>
<organism evidence="1 2">
    <name type="scientific">Asterophora parasitica</name>
    <dbReference type="NCBI Taxonomy" id="117018"/>
    <lineage>
        <taxon>Eukaryota</taxon>
        <taxon>Fungi</taxon>
        <taxon>Dikarya</taxon>
        <taxon>Basidiomycota</taxon>
        <taxon>Agaricomycotina</taxon>
        <taxon>Agaricomycetes</taxon>
        <taxon>Agaricomycetidae</taxon>
        <taxon>Agaricales</taxon>
        <taxon>Tricholomatineae</taxon>
        <taxon>Lyophyllaceae</taxon>
        <taxon>Asterophora</taxon>
    </lineage>
</organism>
<dbReference type="EMBL" id="JABCKV010004711">
    <property type="protein sequence ID" value="KAG5633689.1"/>
    <property type="molecule type" value="Genomic_DNA"/>
</dbReference>
<evidence type="ECO:0000313" key="1">
    <source>
        <dbReference type="EMBL" id="KAG5633689.1"/>
    </source>
</evidence>